<sequence>MPTTPRHRHGRPGPSVPLARRTFLGGALGAGGLAALAGCGGGSSGDADAGGVTFGLNANAAIPTAGYDAVFRAFTEETGTAVTVNRLLYTEQVNNYLQSAPDDVLIWNAGYRMRFFAEQGLVGDLSEVWAEVGDGVADGVRQACTAADGQQYLVPFYTYPWVVYYRPSLFAENGWEVPTTLDELESLGSAMQGRGVTPFAFADQEGWEAMGTFDALNMRVNGYDFHLSLLDGAESWTDPRVRETFRVWEQLLPLHQTGALGRTWQDAAASVQRGESAMLLMGSFVLDQFEGPDRDDLDFFVYPEVEAEHGQDAVDAPVDGFMMVADPDNRDGSLELLRYLGTGAAQGVYAQTDANTVGTAADVDTAAYSPLQQKFVEVLASTPNLAQYLDRDTRPDFAAPAVIPALQAFIEDPSGVEAVLEQVQQQAEATFVD</sequence>
<dbReference type="InParanoid" id="A0A3N1G8P4"/>
<evidence type="ECO:0000313" key="2">
    <source>
        <dbReference type="Proteomes" id="UP000276232"/>
    </source>
</evidence>
<dbReference type="Gene3D" id="3.40.190.10">
    <property type="entry name" value="Periplasmic binding protein-like II"/>
    <property type="match status" value="2"/>
</dbReference>
<gene>
    <name evidence="1" type="ORF">EDC03_3371</name>
</gene>
<dbReference type="Pfam" id="PF01547">
    <property type="entry name" value="SBP_bac_1"/>
    <property type="match status" value="1"/>
</dbReference>
<dbReference type="OrthoDB" id="8663148at2"/>
<name>A0A3N1G8P4_9ACTN</name>
<comment type="caution">
    <text evidence="1">The sequence shown here is derived from an EMBL/GenBank/DDBJ whole genome shotgun (WGS) entry which is preliminary data.</text>
</comment>
<dbReference type="EMBL" id="RJKN01000012">
    <property type="protein sequence ID" value="ROP26610.1"/>
    <property type="molecule type" value="Genomic_DNA"/>
</dbReference>
<dbReference type="PANTHER" id="PTHR43649:SF14">
    <property type="entry name" value="BLR3389 PROTEIN"/>
    <property type="match status" value="1"/>
</dbReference>
<proteinExistence type="predicted"/>
<protein>
    <submittedName>
        <fullName evidence="1">Multiple sugar transport system substrate-binding protein</fullName>
    </submittedName>
</protein>
<keyword evidence="2" id="KW-1185">Reference proteome</keyword>
<accession>A0A3N1G8P4</accession>
<dbReference type="PROSITE" id="PS51318">
    <property type="entry name" value="TAT"/>
    <property type="match status" value="1"/>
</dbReference>
<reference evidence="1 2" key="1">
    <citation type="journal article" date="2015" name="Stand. Genomic Sci.">
        <title>Genomic Encyclopedia of Bacterial and Archaeal Type Strains, Phase III: the genomes of soil and plant-associated and newly described type strains.</title>
        <authorList>
            <person name="Whitman W.B."/>
            <person name="Woyke T."/>
            <person name="Klenk H.P."/>
            <person name="Zhou Y."/>
            <person name="Lilburn T.G."/>
            <person name="Beck B.J."/>
            <person name="De Vos P."/>
            <person name="Vandamme P."/>
            <person name="Eisen J.A."/>
            <person name="Garrity G."/>
            <person name="Hugenholtz P."/>
            <person name="Kyrpides N.C."/>
        </authorList>
    </citation>
    <scope>NUCLEOTIDE SEQUENCE [LARGE SCALE GENOMIC DNA]</scope>
    <source>
        <strain evidence="1 2">CECT 7306</strain>
    </source>
</reference>
<dbReference type="Proteomes" id="UP000276232">
    <property type="component" value="Unassembled WGS sequence"/>
</dbReference>
<dbReference type="SUPFAM" id="SSF53850">
    <property type="entry name" value="Periplasmic binding protein-like II"/>
    <property type="match status" value="1"/>
</dbReference>
<dbReference type="InterPro" id="IPR006311">
    <property type="entry name" value="TAT_signal"/>
</dbReference>
<dbReference type="InterPro" id="IPR006059">
    <property type="entry name" value="SBP"/>
</dbReference>
<dbReference type="PANTHER" id="PTHR43649">
    <property type="entry name" value="ARABINOSE-BINDING PROTEIN-RELATED"/>
    <property type="match status" value="1"/>
</dbReference>
<dbReference type="AlphaFoldDB" id="A0A3N1G8P4"/>
<keyword evidence="1" id="KW-0813">Transport</keyword>
<evidence type="ECO:0000313" key="1">
    <source>
        <dbReference type="EMBL" id="ROP26610.1"/>
    </source>
</evidence>
<dbReference type="RefSeq" id="WP_123381426.1">
    <property type="nucleotide sequence ID" value="NZ_RJKN01000012.1"/>
</dbReference>
<organism evidence="1 2">
    <name type="scientific">Pseudokineococcus lusitanus</name>
    <dbReference type="NCBI Taxonomy" id="763993"/>
    <lineage>
        <taxon>Bacteria</taxon>
        <taxon>Bacillati</taxon>
        <taxon>Actinomycetota</taxon>
        <taxon>Actinomycetes</taxon>
        <taxon>Kineosporiales</taxon>
        <taxon>Kineosporiaceae</taxon>
        <taxon>Pseudokineococcus</taxon>
    </lineage>
</organism>
<keyword evidence="1" id="KW-0762">Sugar transport</keyword>
<dbReference type="InterPro" id="IPR050490">
    <property type="entry name" value="Bact_solute-bd_prot1"/>
</dbReference>